<feature type="compositionally biased region" description="Pro residues" evidence="1">
    <location>
        <begin position="191"/>
        <end position="202"/>
    </location>
</feature>
<dbReference type="InterPro" id="IPR031986">
    <property type="entry name" value="GD_N"/>
</dbReference>
<comment type="caution">
    <text evidence="4">The sequence shown here is derived from an EMBL/GenBank/DDBJ whole genome shotgun (WGS) entry which is preliminary data.</text>
</comment>
<evidence type="ECO:0000256" key="1">
    <source>
        <dbReference type="SAM" id="MobiDB-lite"/>
    </source>
</evidence>
<organism evidence="4 5">
    <name type="scientific">Plutella xylostella</name>
    <name type="common">Diamondback moth</name>
    <name type="synonym">Plutella maculipennis</name>
    <dbReference type="NCBI Taxonomy" id="51655"/>
    <lineage>
        <taxon>Eukaryota</taxon>
        <taxon>Metazoa</taxon>
        <taxon>Ecdysozoa</taxon>
        <taxon>Arthropoda</taxon>
        <taxon>Hexapoda</taxon>
        <taxon>Insecta</taxon>
        <taxon>Pterygota</taxon>
        <taxon>Neoptera</taxon>
        <taxon>Endopterygota</taxon>
        <taxon>Lepidoptera</taxon>
        <taxon>Glossata</taxon>
        <taxon>Ditrysia</taxon>
        <taxon>Yponomeutoidea</taxon>
        <taxon>Plutellidae</taxon>
        <taxon>Plutella</taxon>
    </lineage>
</organism>
<sequence length="326" mass="35958">MEFLCGRIRIVLLLFLNMYMLESQVVPQSNCRVFEYRFDDRGIYGFVEVKLDSYVTSVLTIVNFTVATSLPSEYVGTLEYLGLQHTGGSSTVKYKIHFPVQRPVPRLTAVVVNNNILCQAPGDVPGPGGYVSTIGLQHSVALEGDRFGSSQGRPVSSMFPLIIPTNNDNSMTIGDFDLGTFERPSFNNFPKRPPVRTPPRRPQPVFSVPPVYTEPPAVYTEPPAVYTDPPVRQTQRTPRPRPTPRPTVAPVADKNNICGTVGGAAALIYDGVNYDRGEWPWLVAIYKSEGSQLKYVCAGTLVSQLHVVTDYTGCCKKGKPEGHSEQ</sequence>
<feature type="region of interest" description="Disordered" evidence="1">
    <location>
        <begin position="187"/>
        <end position="252"/>
    </location>
</feature>
<dbReference type="Proteomes" id="UP000653454">
    <property type="component" value="Unassembled WGS sequence"/>
</dbReference>
<dbReference type="Gene3D" id="2.40.10.10">
    <property type="entry name" value="Trypsin-like serine proteases"/>
    <property type="match status" value="1"/>
</dbReference>
<accession>A0A8S4G7N4</accession>
<name>A0A8S4G7N4_PLUXY</name>
<keyword evidence="5" id="KW-1185">Reference proteome</keyword>
<evidence type="ECO:0000259" key="3">
    <source>
        <dbReference type="Pfam" id="PF16030"/>
    </source>
</evidence>
<dbReference type="SUPFAM" id="SSF50494">
    <property type="entry name" value="Trypsin-like serine proteases"/>
    <property type="match status" value="1"/>
</dbReference>
<dbReference type="Pfam" id="PF16030">
    <property type="entry name" value="GD_N"/>
    <property type="match status" value="1"/>
</dbReference>
<evidence type="ECO:0000313" key="5">
    <source>
        <dbReference type="Proteomes" id="UP000653454"/>
    </source>
</evidence>
<feature type="compositionally biased region" description="Low complexity" evidence="1">
    <location>
        <begin position="227"/>
        <end position="237"/>
    </location>
</feature>
<protein>
    <submittedName>
        <fullName evidence="4">(diamondback moth) hypothetical protein</fullName>
    </submittedName>
</protein>
<feature type="domain" description="Serine protease gd N-terminal" evidence="3">
    <location>
        <begin position="32"/>
        <end position="121"/>
    </location>
</feature>
<dbReference type="InterPro" id="IPR009003">
    <property type="entry name" value="Peptidase_S1_PA"/>
</dbReference>
<feature type="signal peptide" evidence="2">
    <location>
        <begin position="1"/>
        <end position="23"/>
    </location>
</feature>
<reference evidence="4" key="1">
    <citation type="submission" date="2020-11" db="EMBL/GenBank/DDBJ databases">
        <authorList>
            <person name="Whiteford S."/>
        </authorList>
    </citation>
    <scope>NUCLEOTIDE SEQUENCE</scope>
</reference>
<dbReference type="InterPro" id="IPR043504">
    <property type="entry name" value="Peptidase_S1_PA_chymotrypsin"/>
</dbReference>
<evidence type="ECO:0000256" key="2">
    <source>
        <dbReference type="SAM" id="SignalP"/>
    </source>
</evidence>
<feature type="chain" id="PRO_5035773416" evidence="2">
    <location>
        <begin position="24"/>
        <end position="326"/>
    </location>
</feature>
<keyword evidence="2" id="KW-0732">Signal</keyword>
<gene>
    <name evidence="4" type="ORF">PLXY2_LOCUS15370</name>
</gene>
<dbReference type="EMBL" id="CAJHNJ030000186">
    <property type="protein sequence ID" value="CAG9137115.1"/>
    <property type="molecule type" value="Genomic_DNA"/>
</dbReference>
<dbReference type="AlphaFoldDB" id="A0A8S4G7N4"/>
<evidence type="ECO:0000313" key="4">
    <source>
        <dbReference type="EMBL" id="CAG9137115.1"/>
    </source>
</evidence>
<proteinExistence type="predicted"/>